<keyword evidence="1" id="KW-1015">Disulfide bond</keyword>
<dbReference type="GO" id="GO:0004867">
    <property type="term" value="F:serine-type endopeptidase inhibitor activity"/>
    <property type="evidence" value="ECO:0007669"/>
    <property type="project" value="InterPro"/>
</dbReference>
<dbReference type="InterPro" id="IPR020901">
    <property type="entry name" value="Prtase_inh_Kunz-CS"/>
</dbReference>
<dbReference type="PANTHER" id="PTHR10083:SF375">
    <property type="entry name" value="BPTI_KUNITZ INHIBITOR DOMAIN-CONTAINING PROTEIN"/>
    <property type="match status" value="1"/>
</dbReference>
<dbReference type="Proteomes" id="UP000261620">
    <property type="component" value="Unplaced"/>
</dbReference>
<dbReference type="FunFam" id="4.10.410.10:FF:000020">
    <property type="entry name" value="Collagen, type VI, alpha 3"/>
    <property type="match status" value="1"/>
</dbReference>
<evidence type="ECO:0000259" key="3">
    <source>
        <dbReference type="PROSITE" id="PS50279"/>
    </source>
</evidence>
<dbReference type="InterPro" id="IPR002223">
    <property type="entry name" value="Kunitz_BPTI"/>
</dbReference>
<feature type="domain" description="BPTI/Kunitz inhibitor" evidence="3">
    <location>
        <begin position="38"/>
        <end position="81"/>
    </location>
</feature>
<dbReference type="GO" id="GO:0005615">
    <property type="term" value="C:extracellular space"/>
    <property type="evidence" value="ECO:0007669"/>
    <property type="project" value="TreeGrafter"/>
</dbReference>
<feature type="chain" id="PRO_5018654728" description="BPTI/Kunitz inhibitor domain-containing protein" evidence="2">
    <location>
        <begin position="20"/>
        <end position="119"/>
    </location>
</feature>
<protein>
    <recommendedName>
        <fullName evidence="3">BPTI/Kunitz inhibitor domain-containing protein</fullName>
    </recommendedName>
</protein>
<evidence type="ECO:0000256" key="2">
    <source>
        <dbReference type="SAM" id="SignalP"/>
    </source>
</evidence>
<keyword evidence="5" id="KW-1185">Reference proteome</keyword>
<accession>A0A3Q4AF79</accession>
<organism evidence="4 5">
    <name type="scientific">Mola mola</name>
    <name type="common">Ocean sunfish</name>
    <name type="synonym">Tetraodon mola</name>
    <dbReference type="NCBI Taxonomy" id="94237"/>
    <lineage>
        <taxon>Eukaryota</taxon>
        <taxon>Metazoa</taxon>
        <taxon>Chordata</taxon>
        <taxon>Craniata</taxon>
        <taxon>Vertebrata</taxon>
        <taxon>Euteleostomi</taxon>
        <taxon>Actinopterygii</taxon>
        <taxon>Neopterygii</taxon>
        <taxon>Teleostei</taxon>
        <taxon>Neoteleostei</taxon>
        <taxon>Acanthomorphata</taxon>
        <taxon>Eupercaria</taxon>
        <taxon>Tetraodontiformes</taxon>
        <taxon>Molidae</taxon>
        <taxon>Mola</taxon>
    </lineage>
</organism>
<proteinExistence type="predicted"/>
<dbReference type="PROSITE" id="PS00280">
    <property type="entry name" value="BPTI_KUNITZ_1"/>
    <property type="match status" value="1"/>
</dbReference>
<feature type="signal peptide" evidence="2">
    <location>
        <begin position="1"/>
        <end position="19"/>
    </location>
</feature>
<evidence type="ECO:0000313" key="5">
    <source>
        <dbReference type="Proteomes" id="UP000261620"/>
    </source>
</evidence>
<dbReference type="AlphaFoldDB" id="A0A3Q4AF79"/>
<reference evidence="4" key="2">
    <citation type="submission" date="2025-09" db="UniProtKB">
        <authorList>
            <consortium name="Ensembl"/>
        </authorList>
    </citation>
    <scope>IDENTIFICATION</scope>
</reference>
<dbReference type="Gene3D" id="4.10.410.10">
    <property type="entry name" value="Pancreatic trypsin inhibitor Kunitz domain"/>
    <property type="match status" value="1"/>
</dbReference>
<evidence type="ECO:0000313" key="4">
    <source>
        <dbReference type="Ensembl" id="ENSMMOP00000002690.1"/>
    </source>
</evidence>
<evidence type="ECO:0000256" key="1">
    <source>
        <dbReference type="ARBA" id="ARBA00023157"/>
    </source>
</evidence>
<sequence length="119" mass="13542">SLPLLLISTPGFLLTCSLLLDVPVLLKYTHYIHLSHEGTCSEFVLLWFFHLRSGECRPFVYGGCGGNGNRFSSRQECQSWCAMERSDKARLGFQPMSRVTLLTRARITSRAIRTKCRND</sequence>
<dbReference type="Pfam" id="PF00014">
    <property type="entry name" value="Kunitz_BPTI"/>
    <property type="match status" value="1"/>
</dbReference>
<dbReference type="InterPro" id="IPR036880">
    <property type="entry name" value="Kunitz_BPTI_sf"/>
</dbReference>
<reference evidence="4" key="1">
    <citation type="submission" date="2025-08" db="UniProtKB">
        <authorList>
            <consortium name="Ensembl"/>
        </authorList>
    </citation>
    <scope>IDENTIFICATION</scope>
</reference>
<dbReference type="Ensembl" id="ENSMMOT00000002732.1">
    <property type="protein sequence ID" value="ENSMMOP00000002690.1"/>
    <property type="gene ID" value="ENSMMOG00000002159.1"/>
</dbReference>
<dbReference type="SMART" id="SM00131">
    <property type="entry name" value="KU"/>
    <property type="match status" value="1"/>
</dbReference>
<dbReference type="InterPro" id="IPR050098">
    <property type="entry name" value="TFPI/VKTCI-like"/>
</dbReference>
<dbReference type="SUPFAM" id="SSF57362">
    <property type="entry name" value="BPTI-like"/>
    <property type="match status" value="1"/>
</dbReference>
<dbReference type="PROSITE" id="PS50279">
    <property type="entry name" value="BPTI_KUNITZ_2"/>
    <property type="match status" value="1"/>
</dbReference>
<dbReference type="PRINTS" id="PR00759">
    <property type="entry name" value="BASICPTASE"/>
</dbReference>
<dbReference type="PANTHER" id="PTHR10083">
    <property type="entry name" value="KUNITZ-TYPE PROTEASE INHIBITOR-RELATED"/>
    <property type="match status" value="1"/>
</dbReference>
<keyword evidence="2" id="KW-0732">Signal</keyword>
<name>A0A3Q4AF79_MOLML</name>